<gene>
    <name evidence="2" type="ORF">PIB30_087006</name>
</gene>
<evidence type="ECO:0000313" key="3">
    <source>
        <dbReference type="Proteomes" id="UP001341840"/>
    </source>
</evidence>
<keyword evidence="3" id="KW-1185">Reference proteome</keyword>
<accession>A0ABU6ZSL8</accession>
<sequence>MWYLQLVSVLQPKKLLVLAMQAETLGSHSRATKNLHTPNMGDPRTTKVKRTARISVKPIKRRLFERIAAKGMPPKVAQKVAEVIDISSNSEKDIKDDAAAVELIAMDGVFNQAEEEEEDPEEEEEDPEEDPEADILDHFFDTDSDYGITSHWMILTLPTAPRGAARMQQQKNKG</sequence>
<evidence type="ECO:0000313" key="2">
    <source>
        <dbReference type="EMBL" id="MED6224741.1"/>
    </source>
</evidence>
<proteinExistence type="predicted"/>
<dbReference type="EMBL" id="JASCZI010273374">
    <property type="protein sequence ID" value="MED6224741.1"/>
    <property type="molecule type" value="Genomic_DNA"/>
</dbReference>
<comment type="caution">
    <text evidence="2">The sequence shown here is derived from an EMBL/GenBank/DDBJ whole genome shotgun (WGS) entry which is preliminary data.</text>
</comment>
<evidence type="ECO:0000256" key="1">
    <source>
        <dbReference type="SAM" id="MobiDB-lite"/>
    </source>
</evidence>
<reference evidence="2 3" key="1">
    <citation type="journal article" date="2023" name="Plants (Basel)">
        <title>Bridging the Gap: Combining Genomics and Transcriptomics Approaches to Understand Stylosanthes scabra, an Orphan Legume from the Brazilian Caatinga.</title>
        <authorList>
            <person name="Ferreira-Neto J.R.C."/>
            <person name="da Silva M.D."/>
            <person name="Binneck E."/>
            <person name="de Melo N.F."/>
            <person name="da Silva R.H."/>
            <person name="de Melo A.L.T.M."/>
            <person name="Pandolfi V."/>
            <person name="Bustamante F.O."/>
            <person name="Brasileiro-Vidal A.C."/>
            <person name="Benko-Iseppon A.M."/>
        </authorList>
    </citation>
    <scope>NUCLEOTIDE SEQUENCE [LARGE SCALE GENOMIC DNA]</scope>
    <source>
        <tissue evidence="2">Leaves</tissue>
    </source>
</reference>
<feature type="compositionally biased region" description="Acidic residues" evidence="1">
    <location>
        <begin position="113"/>
        <end position="134"/>
    </location>
</feature>
<organism evidence="2 3">
    <name type="scientific">Stylosanthes scabra</name>
    <dbReference type="NCBI Taxonomy" id="79078"/>
    <lineage>
        <taxon>Eukaryota</taxon>
        <taxon>Viridiplantae</taxon>
        <taxon>Streptophyta</taxon>
        <taxon>Embryophyta</taxon>
        <taxon>Tracheophyta</taxon>
        <taxon>Spermatophyta</taxon>
        <taxon>Magnoliopsida</taxon>
        <taxon>eudicotyledons</taxon>
        <taxon>Gunneridae</taxon>
        <taxon>Pentapetalae</taxon>
        <taxon>rosids</taxon>
        <taxon>fabids</taxon>
        <taxon>Fabales</taxon>
        <taxon>Fabaceae</taxon>
        <taxon>Papilionoideae</taxon>
        <taxon>50 kb inversion clade</taxon>
        <taxon>dalbergioids sensu lato</taxon>
        <taxon>Dalbergieae</taxon>
        <taxon>Pterocarpus clade</taxon>
        <taxon>Stylosanthes</taxon>
    </lineage>
</organism>
<name>A0ABU6ZSL8_9FABA</name>
<dbReference type="Proteomes" id="UP001341840">
    <property type="component" value="Unassembled WGS sequence"/>
</dbReference>
<protein>
    <submittedName>
        <fullName evidence="2">Uncharacterized protein</fullName>
    </submittedName>
</protein>
<feature type="region of interest" description="Disordered" evidence="1">
    <location>
        <begin position="113"/>
        <end position="138"/>
    </location>
</feature>